<evidence type="ECO:0000313" key="3">
    <source>
        <dbReference type="EMBL" id="TXB61673.1"/>
    </source>
</evidence>
<evidence type="ECO:0000256" key="2">
    <source>
        <dbReference type="ARBA" id="ARBA00022737"/>
    </source>
</evidence>
<keyword evidence="1" id="KW-0433">Leucine-rich repeat</keyword>
<protein>
    <submittedName>
        <fullName evidence="3">Leucine-rich repeat domain-containing protein</fullName>
    </submittedName>
</protein>
<dbReference type="OrthoDB" id="1490745at2"/>
<reference evidence="3 4" key="1">
    <citation type="submission" date="2019-08" db="EMBL/GenBank/DDBJ databases">
        <title>Genome of Phaeodactylibacter luteus.</title>
        <authorList>
            <person name="Bowman J.P."/>
        </authorList>
    </citation>
    <scope>NUCLEOTIDE SEQUENCE [LARGE SCALE GENOMIC DNA]</scope>
    <source>
        <strain evidence="3 4">KCTC 42180</strain>
    </source>
</reference>
<accession>A0A5C6RHU2</accession>
<dbReference type="PANTHER" id="PTHR46652:SF3">
    <property type="entry name" value="LEUCINE-RICH REPEAT-CONTAINING PROTEIN 9"/>
    <property type="match status" value="1"/>
</dbReference>
<evidence type="ECO:0000313" key="4">
    <source>
        <dbReference type="Proteomes" id="UP000321580"/>
    </source>
</evidence>
<dbReference type="EMBL" id="VOOR01000049">
    <property type="protein sequence ID" value="TXB61673.1"/>
    <property type="molecule type" value="Genomic_DNA"/>
</dbReference>
<dbReference type="Proteomes" id="UP000321580">
    <property type="component" value="Unassembled WGS sequence"/>
</dbReference>
<keyword evidence="4" id="KW-1185">Reference proteome</keyword>
<dbReference type="SUPFAM" id="SSF52058">
    <property type="entry name" value="L domain-like"/>
    <property type="match status" value="1"/>
</dbReference>
<dbReference type="InterPro" id="IPR032675">
    <property type="entry name" value="LRR_dom_sf"/>
</dbReference>
<dbReference type="PROSITE" id="PS51450">
    <property type="entry name" value="LRR"/>
    <property type="match status" value="1"/>
</dbReference>
<dbReference type="AlphaFoldDB" id="A0A5C6RHU2"/>
<dbReference type="Pfam" id="PF12799">
    <property type="entry name" value="LRR_4"/>
    <property type="match status" value="1"/>
</dbReference>
<keyword evidence="2" id="KW-0677">Repeat</keyword>
<comment type="caution">
    <text evidence="3">The sequence shown here is derived from an EMBL/GenBank/DDBJ whole genome shotgun (WGS) entry which is preliminary data.</text>
</comment>
<dbReference type="PANTHER" id="PTHR46652">
    <property type="entry name" value="LEUCINE-RICH REPEAT AND IQ DOMAIN-CONTAINING PROTEIN 1-RELATED"/>
    <property type="match status" value="1"/>
</dbReference>
<sequence>MSQEVSKSQLNQALFALDQSLEAGNRMLENSAHRDAEWFDTPLKRLQWWLDLEPQWRKAFAIGVFLSKAEEFKPSDEQLQFLFQLSKVLLTGNGSFERRNNPPRIPFQLTNLSGLKHLTNITHIEVDYNYHIKDLSPLANLRKLETLWCDNNQISDLSPLAGMQALSSLCIWNNKVEDLSPLIGLPALFDLTIGLYRQGNPIKDYSPLLKIPYLMVVYLEHGAATPEVLAQVRGKQFDLRY</sequence>
<gene>
    <name evidence="3" type="ORF">FRY97_17990</name>
</gene>
<organism evidence="3 4">
    <name type="scientific">Phaeodactylibacter luteus</name>
    <dbReference type="NCBI Taxonomy" id="1564516"/>
    <lineage>
        <taxon>Bacteria</taxon>
        <taxon>Pseudomonadati</taxon>
        <taxon>Bacteroidota</taxon>
        <taxon>Saprospiria</taxon>
        <taxon>Saprospirales</taxon>
        <taxon>Haliscomenobacteraceae</taxon>
        <taxon>Phaeodactylibacter</taxon>
    </lineage>
</organism>
<evidence type="ECO:0000256" key="1">
    <source>
        <dbReference type="ARBA" id="ARBA00022614"/>
    </source>
</evidence>
<proteinExistence type="predicted"/>
<dbReference type="Gene3D" id="3.80.10.10">
    <property type="entry name" value="Ribonuclease Inhibitor"/>
    <property type="match status" value="1"/>
</dbReference>
<dbReference type="RefSeq" id="WP_147168960.1">
    <property type="nucleotide sequence ID" value="NZ_VOOR01000049.1"/>
</dbReference>
<dbReference type="InterPro" id="IPR001611">
    <property type="entry name" value="Leu-rich_rpt"/>
</dbReference>
<dbReference type="InterPro" id="IPR050836">
    <property type="entry name" value="SDS22/Internalin_LRR"/>
</dbReference>
<name>A0A5C6RHU2_9BACT</name>
<dbReference type="InterPro" id="IPR025875">
    <property type="entry name" value="Leu-rich_rpt_4"/>
</dbReference>